<protein>
    <recommendedName>
        <fullName evidence="1">DUF7919 domain-containing protein</fullName>
    </recommendedName>
</protein>
<organism evidence="2 3">
    <name type="scientific">Micromonospora vulcania</name>
    <dbReference type="NCBI Taxonomy" id="1441873"/>
    <lineage>
        <taxon>Bacteria</taxon>
        <taxon>Bacillati</taxon>
        <taxon>Actinomycetota</taxon>
        <taxon>Actinomycetes</taxon>
        <taxon>Micromonosporales</taxon>
        <taxon>Micromonosporaceae</taxon>
        <taxon>Micromonospora</taxon>
    </lineage>
</organism>
<name>A0ABW1H418_9ACTN</name>
<sequence length="166" mass="18579">MTYFEDLSTYDYRDLDTFERSWGWLQFRPEYRRIAVGWLDAPYAFEKGPVPAGFAARLLDIVAGPPVNSMRGWHDCSHCPPSSDADAAMLSVELPSGAVALGHTEIRVPARPGVVFAAPSLIWHYVTVHAYLPPAEFIAAVQAYEPRWADEPSPWVPPDAERTTFD</sequence>
<dbReference type="Proteomes" id="UP001596226">
    <property type="component" value="Unassembled WGS sequence"/>
</dbReference>
<accession>A0ABW1H418</accession>
<dbReference type="Pfam" id="PF25535">
    <property type="entry name" value="DUF7919"/>
    <property type="match status" value="1"/>
</dbReference>
<dbReference type="InterPro" id="IPR057679">
    <property type="entry name" value="DUF7919"/>
</dbReference>
<keyword evidence="3" id="KW-1185">Reference proteome</keyword>
<dbReference type="RefSeq" id="WP_377507449.1">
    <property type="nucleotide sequence ID" value="NZ_JBHSQS010000004.1"/>
</dbReference>
<evidence type="ECO:0000259" key="1">
    <source>
        <dbReference type="Pfam" id="PF25535"/>
    </source>
</evidence>
<comment type="caution">
    <text evidence="2">The sequence shown here is derived from an EMBL/GenBank/DDBJ whole genome shotgun (WGS) entry which is preliminary data.</text>
</comment>
<gene>
    <name evidence="2" type="ORF">ACFQGL_07440</name>
</gene>
<evidence type="ECO:0000313" key="3">
    <source>
        <dbReference type="Proteomes" id="UP001596226"/>
    </source>
</evidence>
<feature type="domain" description="DUF7919" evidence="1">
    <location>
        <begin position="2"/>
        <end position="141"/>
    </location>
</feature>
<dbReference type="EMBL" id="JBHSQS010000004">
    <property type="protein sequence ID" value="MFC5923177.1"/>
    <property type="molecule type" value="Genomic_DNA"/>
</dbReference>
<proteinExistence type="predicted"/>
<evidence type="ECO:0000313" key="2">
    <source>
        <dbReference type="EMBL" id="MFC5923177.1"/>
    </source>
</evidence>
<reference evidence="3" key="1">
    <citation type="journal article" date="2019" name="Int. J. Syst. Evol. Microbiol.">
        <title>The Global Catalogue of Microorganisms (GCM) 10K type strain sequencing project: providing services to taxonomists for standard genome sequencing and annotation.</title>
        <authorList>
            <consortium name="The Broad Institute Genomics Platform"/>
            <consortium name="The Broad Institute Genome Sequencing Center for Infectious Disease"/>
            <person name="Wu L."/>
            <person name="Ma J."/>
        </authorList>
    </citation>
    <scope>NUCLEOTIDE SEQUENCE [LARGE SCALE GENOMIC DNA]</scope>
    <source>
        <strain evidence="3">CGMCC 4.7144</strain>
    </source>
</reference>